<feature type="domain" description="Carrier" evidence="3">
    <location>
        <begin position="542"/>
        <end position="617"/>
    </location>
</feature>
<keyword evidence="1" id="KW-0596">Phosphopantetheine</keyword>
<dbReference type="InterPro" id="IPR042099">
    <property type="entry name" value="ANL_N_sf"/>
</dbReference>
<dbReference type="InterPro" id="IPR036291">
    <property type="entry name" value="NAD(P)-bd_dom_sf"/>
</dbReference>
<accession>A0A5B2XEH3</accession>
<proteinExistence type="predicted"/>
<dbReference type="InterPro" id="IPR010071">
    <property type="entry name" value="AA_adenyl_dom"/>
</dbReference>
<evidence type="ECO:0000313" key="5">
    <source>
        <dbReference type="Proteomes" id="UP000323454"/>
    </source>
</evidence>
<dbReference type="NCBIfam" id="TIGR01746">
    <property type="entry name" value="Thioester-redct"/>
    <property type="match status" value="1"/>
</dbReference>
<dbReference type="InterPro" id="IPR025110">
    <property type="entry name" value="AMP-bd_C"/>
</dbReference>
<dbReference type="OrthoDB" id="2472181at2"/>
<reference evidence="4 5" key="1">
    <citation type="submission" date="2019-09" db="EMBL/GenBank/DDBJ databases">
        <title>Goodfellowia gen. nov., a new genus of the Pseudonocardineae related to Actinoalloteichus, containing Goodfellowia coeruleoviolacea gen. nov., comb. nov. gen. nov., comb. nov.</title>
        <authorList>
            <person name="Labeda D."/>
        </authorList>
    </citation>
    <scope>NUCLEOTIDE SEQUENCE [LARGE SCALE GENOMIC DNA]</scope>
    <source>
        <strain evidence="4 5">AN110305</strain>
    </source>
</reference>
<keyword evidence="2" id="KW-0597">Phosphoprotein</keyword>
<dbReference type="AlphaFoldDB" id="A0A5B2XEH3"/>
<dbReference type="SUPFAM" id="SSF51735">
    <property type="entry name" value="NAD(P)-binding Rossmann-fold domains"/>
    <property type="match status" value="1"/>
</dbReference>
<dbReference type="Gene3D" id="1.10.1200.10">
    <property type="entry name" value="ACP-like"/>
    <property type="match status" value="1"/>
</dbReference>
<protein>
    <submittedName>
        <fullName evidence="4">Amino acid adenylation domain-containing protein</fullName>
    </submittedName>
</protein>
<evidence type="ECO:0000256" key="1">
    <source>
        <dbReference type="ARBA" id="ARBA00022450"/>
    </source>
</evidence>
<dbReference type="Gene3D" id="3.30.300.30">
    <property type="match status" value="1"/>
</dbReference>
<dbReference type="PANTHER" id="PTHR44845">
    <property type="entry name" value="CARRIER DOMAIN-CONTAINING PROTEIN"/>
    <property type="match status" value="1"/>
</dbReference>
<dbReference type="InterPro" id="IPR036736">
    <property type="entry name" value="ACP-like_sf"/>
</dbReference>
<dbReference type="InterPro" id="IPR009081">
    <property type="entry name" value="PP-bd_ACP"/>
</dbReference>
<evidence type="ECO:0000256" key="2">
    <source>
        <dbReference type="ARBA" id="ARBA00022553"/>
    </source>
</evidence>
<dbReference type="Proteomes" id="UP000323454">
    <property type="component" value="Unassembled WGS sequence"/>
</dbReference>
<dbReference type="PANTHER" id="PTHR44845:SF6">
    <property type="entry name" value="BETA-ALANINE-ACTIVATING ENZYME"/>
    <property type="match status" value="1"/>
</dbReference>
<dbReference type="Gene3D" id="3.40.50.720">
    <property type="entry name" value="NAD(P)-binding Rossmann-like Domain"/>
    <property type="match status" value="1"/>
</dbReference>
<dbReference type="InterPro" id="IPR000873">
    <property type="entry name" value="AMP-dep_synth/lig_dom"/>
</dbReference>
<dbReference type="InterPro" id="IPR013120">
    <property type="entry name" value="FAR_NAD-bd"/>
</dbReference>
<comment type="caution">
    <text evidence="4">The sequence shown here is derived from an EMBL/GenBank/DDBJ whole genome shotgun (WGS) entry which is preliminary data.</text>
</comment>
<reference evidence="4 5" key="2">
    <citation type="submission" date="2019-09" db="EMBL/GenBank/DDBJ databases">
        <authorList>
            <person name="Jin C."/>
        </authorList>
    </citation>
    <scope>NUCLEOTIDE SEQUENCE [LARGE SCALE GENOMIC DNA]</scope>
    <source>
        <strain evidence="4 5">AN110305</strain>
    </source>
</reference>
<dbReference type="InterPro" id="IPR010080">
    <property type="entry name" value="Thioester_reductase-like_dom"/>
</dbReference>
<dbReference type="PROSITE" id="PS50075">
    <property type="entry name" value="CARRIER"/>
    <property type="match status" value="1"/>
</dbReference>
<sequence length="1026" mass="110514">MASRTRGSGMAPVASELRSRLLGEFNGRRVFYPQDRTVLQLFEDRARRQPDAPAVTFGDRTLTYGRLNRLANTLAGRLREAGVGRGDLVPLLLRNGFELPLSMLAAMKLAAPFVPFDDLWPGDRLDRMIETLRPTVLVCSPATEPRPGWPATLSVDVDDLAERDSDDHGSPAGMDDLIYGFYTSGSTGLPKCTLNIHRGLLNRFGYMTRAFSDRTDEVVLQNSRPAFDSSLWQLLWPLTTGSQVVIPDRAGILDLAATTALIKRHGVTMTDFVPSIFNTLVEMLDATPELAGELRSLRRLLIGGEEINTGAVQRFRRLLPQVRITNTYGPTEASIGSVFHEVTDADAESIPIGRPIDNTYAVVLDENRELVPPGVHGEIHIGGDCLGLGYLNDPDKTAAAFVPNPFDEIPGPQLYRTGDIGYVRPDGLLGFVGRRDNQVKVGGVRVELSEIESALLSHPQVLDAKVVLSGTDGAARLVAFLTHRDDPDVAALRRHARDALPPYLVPKQFVLLDAMPLTPTGKTDRRRLAKLADRSAEAEDTEQSGDVRQVIHTIWRRLLAEPIPHTSADFFEHGGDSLSAQRLALALSDHFGVRITVRDVVTVPTIEQQAQLVAGAPVAAVRARTPEEPSADVLLPEDITGDRPLASSTVDDVLLTGATGFVGAQLVSDLLAGTDATVHCVVRAADAAEAERRLATTLRAYRLWDDAVADRIVAVPGDLRAVRLGLSGDTYGELTERVGAVVHNGALVNLLLGYGAHRLANVTGTLNVLRLAAEARTKPVHFVSTLGVVVADGRAGRFPEGPVPADTAPADGYSQSKWVAERLLQTAAERGIPVAVYRLGEVMPHSATGVPNPRSLVELLVHACLSVGAVFSSGSVTDYTPVDRVGRLVVAGLASAATGHFHVLAPRPVALDDVLGAFATRFDLRRLDYTEFWHVLRGVAADRPDDAPLRSALAVIPPADGPDVAARVAELFQGTAAQFETDRADALARRAGLPPLDRADAALSRYADHHAARDQRWAPAGAPVGR</sequence>
<dbReference type="Pfam" id="PF00501">
    <property type="entry name" value="AMP-binding"/>
    <property type="match status" value="1"/>
</dbReference>
<dbReference type="Gene3D" id="3.40.50.12780">
    <property type="entry name" value="N-terminal domain of ligase-like"/>
    <property type="match status" value="1"/>
</dbReference>
<dbReference type="CDD" id="cd05930">
    <property type="entry name" value="A_NRPS"/>
    <property type="match status" value="1"/>
</dbReference>
<evidence type="ECO:0000313" key="4">
    <source>
        <dbReference type="EMBL" id="KAA2261459.1"/>
    </source>
</evidence>
<dbReference type="EMBL" id="VUOB01000028">
    <property type="protein sequence ID" value="KAA2261459.1"/>
    <property type="molecule type" value="Genomic_DNA"/>
</dbReference>
<keyword evidence="5" id="KW-1185">Reference proteome</keyword>
<dbReference type="CDD" id="cd05235">
    <property type="entry name" value="SDR_e1"/>
    <property type="match status" value="1"/>
</dbReference>
<evidence type="ECO:0000259" key="3">
    <source>
        <dbReference type="PROSITE" id="PS50075"/>
    </source>
</evidence>
<dbReference type="Pfam" id="PF13193">
    <property type="entry name" value="AMP-binding_C"/>
    <property type="match status" value="1"/>
</dbReference>
<organism evidence="4 5">
    <name type="scientific">Solihabitans fulvus</name>
    <dbReference type="NCBI Taxonomy" id="1892852"/>
    <lineage>
        <taxon>Bacteria</taxon>
        <taxon>Bacillati</taxon>
        <taxon>Actinomycetota</taxon>
        <taxon>Actinomycetes</taxon>
        <taxon>Pseudonocardiales</taxon>
        <taxon>Pseudonocardiaceae</taxon>
        <taxon>Solihabitans</taxon>
    </lineage>
</organism>
<dbReference type="Pfam" id="PF07993">
    <property type="entry name" value="NAD_binding_4"/>
    <property type="match status" value="1"/>
</dbReference>
<dbReference type="SUPFAM" id="SSF47336">
    <property type="entry name" value="ACP-like"/>
    <property type="match status" value="1"/>
</dbReference>
<dbReference type="NCBIfam" id="TIGR01733">
    <property type="entry name" value="AA-adenyl-dom"/>
    <property type="match status" value="1"/>
</dbReference>
<dbReference type="SUPFAM" id="SSF56801">
    <property type="entry name" value="Acetyl-CoA synthetase-like"/>
    <property type="match status" value="1"/>
</dbReference>
<name>A0A5B2XEH3_9PSEU</name>
<gene>
    <name evidence="4" type="ORF">F0L68_16890</name>
</gene>
<dbReference type="Pfam" id="PF00550">
    <property type="entry name" value="PP-binding"/>
    <property type="match status" value="1"/>
</dbReference>
<dbReference type="InterPro" id="IPR045851">
    <property type="entry name" value="AMP-bd_C_sf"/>
</dbReference>